<comment type="caution">
    <text evidence="1">The sequence shown here is derived from an EMBL/GenBank/DDBJ whole genome shotgun (WGS) entry which is preliminary data.</text>
</comment>
<proteinExistence type="predicted"/>
<keyword evidence="2" id="KW-1185">Reference proteome</keyword>
<dbReference type="EMBL" id="QZEZ01000010">
    <property type="protein sequence ID" value="RJK93186.1"/>
    <property type="molecule type" value="Genomic_DNA"/>
</dbReference>
<evidence type="ECO:0000313" key="2">
    <source>
        <dbReference type="Proteomes" id="UP000265614"/>
    </source>
</evidence>
<accession>A0A3A3ZDR4</accession>
<name>A0A3A3ZDR4_9ACTN</name>
<organism evidence="1 2">
    <name type="scientific">Vallicoccus soli</name>
    <dbReference type="NCBI Taxonomy" id="2339232"/>
    <lineage>
        <taxon>Bacteria</taxon>
        <taxon>Bacillati</taxon>
        <taxon>Actinomycetota</taxon>
        <taxon>Actinomycetes</taxon>
        <taxon>Motilibacterales</taxon>
        <taxon>Vallicoccaceae</taxon>
        <taxon>Vallicoccus</taxon>
    </lineage>
</organism>
<reference evidence="1 2" key="1">
    <citation type="submission" date="2018-09" db="EMBL/GenBank/DDBJ databases">
        <title>YIM 75000 draft genome.</title>
        <authorList>
            <person name="Tang S."/>
            <person name="Feng Y."/>
        </authorList>
    </citation>
    <scope>NUCLEOTIDE SEQUENCE [LARGE SCALE GENOMIC DNA]</scope>
    <source>
        <strain evidence="1 2">YIM 75000</strain>
    </source>
</reference>
<dbReference type="AlphaFoldDB" id="A0A3A3ZDR4"/>
<dbReference type="OrthoDB" id="2679245at2"/>
<protein>
    <submittedName>
        <fullName evidence="1">Uncharacterized protein</fullName>
    </submittedName>
</protein>
<dbReference type="Proteomes" id="UP000265614">
    <property type="component" value="Unassembled WGS sequence"/>
</dbReference>
<sequence>MVRLDRAGRFARTNHAGHPVTLLEGPAVAAAALACAATVPGPPRLRAAAALATGAGAVLGAWDDVAGSADARGLRGHLGALRRGEVTTGALKVVGLGAAGLTAGALVRRDPLDALLAGGVVAGAANLVNLLDLRPGRAGKAVLLLCAPALARPGAAGDLLAGPVGATAALLVPDLRARSMLGDCGANALGALVGVGIAAATSRPVLAAHLAGIAALTVASERVSFTAVIERTPGLRELDGLGRAAR</sequence>
<evidence type="ECO:0000313" key="1">
    <source>
        <dbReference type="EMBL" id="RJK93186.1"/>
    </source>
</evidence>
<dbReference type="PROSITE" id="PS51257">
    <property type="entry name" value="PROKAR_LIPOPROTEIN"/>
    <property type="match status" value="1"/>
</dbReference>
<gene>
    <name evidence="1" type="ORF">D5H78_16995</name>
</gene>